<proteinExistence type="predicted"/>
<keyword evidence="3" id="KW-1185">Reference proteome</keyword>
<feature type="domain" description="AB hydrolase-1" evidence="1">
    <location>
        <begin position="12"/>
        <end position="238"/>
    </location>
</feature>
<protein>
    <submittedName>
        <fullName evidence="2">Alpha/beta fold hydrolase</fullName>
    </submittedName>
</protein>
<dbReference type="Pfam" id="PF12697">
    <property type="entry name" value="Abhydrolase_6"/>
    <property type="match status" value="1"/>
</dbReference>
<sequence length="245" mass="26736">MATSATRPVIALLHGGGQGSWVWEELVALLEQAGVRAIALDVPGCGTKRGRDLSAIDANCVAAELVDDLSGHDDVTLVGHSLAGAILPRMAGILPNKWRRLIYVTCTAPPTGTGFRALMGSGLHGENPDEVGWPVDPASTSADERYRVMFCNDMSRENAGAFLAKMGQDDWPMDVLVRTDHKYDHLAEIPSTYIVCQRDNGLPPNWQRKFAKRLHCDRIREIDAGHQVMVTQPAKLAEMLLVELS</sequence>
<comment type="caution">
    <text evidence="2">The sequence shown here is derived from an EMBL/GenBank/DDBJ whole genome shotgun (WGS) entry which is preliminary data.</text>
</comment>
<dbReference type="SUPFAM" id="SSF53474">
    <property type="entry name" value="alpha/beta-Hydrolases"/>
    <property type="match status" value="1"/>
</dbReference>
<dbReference type="InterPro" id="IPR000073">
    <property type="entry name" value="AB_hydrolase_1"/>
</dbReference>
<dbReference type="InterPro" id="IPR052897">
    <property type="entry name" value="Sec-Metab_Biosynth_Hydrolase"/>
</dbReference>
<keyword evidence="2" id="KW-0378">Hydrolase</keyword>
<evidence type="ECO:0000259" key="1">
    <source>
        <dbReference type="Pfam" id="PF12697"/>
    </source>
</evidence>
<dbReference type="PANTHER" id="PTHR37017:SF11">
    <property type="entry name" value="ESTERASE_LIPASE_THIOESTERASE DOMAIN-CONTAINING PROTEIN"/>
    <property type="match status" value="1"/>
</dbReference>
<dbReference type="OrthoDB" id="9814966at2"/>
<organism evidence="2 3">
    <name type="scientific">Pontixanthobacter aquaemixtae</name>
    <dbReference type="NCBI Taxonomy" id="1958940"/>
    <lineage>
        <taxon>Bacteria</taxon>
        <taxon>Pseudomonadati</taxon>
        <taxon>Pseudomonadota</taxon>
        <taxon>Alphaproteobacteria</taxon>
        <taxon>Sphingomonadales</taxon>
        <taxon>Erythrobacteraceae</taxon>
        <taxon>Pontixanthobacter</taxon>
    </lineage>
</organism>
<dbReference type="GO" id="GO:0016787">
    <property type="term" value="F:hydrolase activity"/>
    <property type="evidence" value="ECO:0007669"/>
    <property type="project" value="UniProtKB-KW"/>
</dbReference>
<accession>A0A844ZSL9</accession>
<gene>
    <name evidence="2" type="ORF">GRI41_04105</name>
</gene>
<evidence type="ECO:0000313" key="3">
    <source>
        <dbReference type="Proteomes" id="UP000442714"/>
    </source>
</evidence>
<dbReference type="Proteomes" id="UP000442714">
    <property type="component" value="Unassembled WGS sequence"/>
</dbReference>
<dbReference type="RefSeq" id="WP_160603488.1">
    <property type="nucleotide sequence ID" value="NZ_WTYX01000001.1"/>
</dbReference>
<evidence type="ECO:0000313" key="2">
    <source>
        <dbReference type="EMBL" id="MXO89996.1"/>
    </source>
</evidence>
<dbReference type="AlphaFoldDB" id="A0A844ZSL9"/>
<name>A0A844ZSL9_9SPHN</name>
<dbReference type="PANTHER" id="PTHR37017">
    <property type="entry name" value="AB HYDROLASE-1 DOMAIN-CONTAINING PROTEIN-RELATED"/>
    <property type="match status" value="1"/>
</dbReference>
<dbReference type="EMBL" id="WTYX01000001">
    <property type="protein sequence ID" value="MXO89996.1"/>
    <property type="molecule type" value="Genomic_DNA"/>
</dbReference>
<dbReference type="InterPro" id="IPR029058">
    <property type="entry name" value="AB_hydrolase_fold"/>
</dbReference>
<reference evidence="2 3" key="1">
    <citation type="submission" date="2019-12" db="EMBL/GenBank/DDBJ databases">
        <title>Genomic-based taxomic classification of the family Erythrobacteraceae.</title>
        <authorList>
            <person name="Xu L."/>
        </authorList>
    </citation>
    <scope>NUCLEOTIDE SEQUENCE [LARGE SCALE GENOMIC DNA]</scope>
    <source>
        <strain evidence="2 3">KCTC 52763</strain>
    </source>
</reference>
<dbReference type="Gene3D" id="3.40.50.1820">
    <property type="entry name" value="alpha/beta hydrolase"/>
    <property type="match status" value="1"/>
</dbReference>